<comment type="caution">
    <text evidence="1">The sequence shown here is derived from an EMBL/GenBank/DDBJ whole genome shotgun (WGS) entry which is preliminary data.</text>
</comment>
<accession>A0ABW5Z936</accession>
<name>A0ABW5Z936_9FLAO</name>
<proteinExistence type="predicted"/>
<gene>
    <name evidence="1" type="ORF">ACFSX9_07595</name>
</gene>
<sequence length="304" mass="35271">MINKIKLLYKKVYQKWNYDVHKSLLISGKILSTLNNQKEYIESLDEVEFQVFSQRGEDGIIQYIINKIEIPNKIFVEFGVETYTESNTRFLLMNNNWSGLIIDGSKKNIDFIKSDFIYWKYDLTAKESFITKDNINNLISDYTKNEDIGLLSVDIDGNDYWVWRSIETINPRIVICEYNSAFGAKEKISVPYKENFVRSKEHYSELYFGASLAAFCDLAEQKGYDFIGTTSAGVNAYFVRKDLSAPFKKYNPKNGFNESDNRDSKGTKGELLFLRHTERLKLIEHLSVYELTSGQIQSIKSLNL</sequence>
<evidence type="ECO:0000313" key="1">
    <source>
        <dbReference type="EMBL" id="MFD2908598.1"/>
    </source>
</evidence>
<evidence type="ECO:0008006" key="3">
    <source>
        <dbReference type="Google" id="ProtNLM"/>
    </source>
</evidence>
<reference evidence="2" key="1">
    <citation type="journal article" date="2019" name="Int. J. Syst. Evol. Microbiol.">
        <title>The Global Catalogue of Microorganisms (GCM) 10K type strain sequencing project: providing services to taxonomists for standard genome sequencing and annotation.</title>
        <authorList>
            <consortium name="The Broad Institute Genomics Platform"/>
            <consortium name="The Broad Institute Genome Sequencing Center for Infectious Disease"/>
            <person name="Wu L."/>
            <person name="Ma J."/>
        </authorList>
    </citation>
    <scope>NUCLEOTIDE SEQUENCE [LARGE SCALE GENOMIC DNA]</scope>
    <source>
        <strain evidence="2">KCTC 52644</strain>
    </source>
</reference>
<dbReference type="Proteomes" id="UP001597549">
    <property type="component" value="Unassembled WGS sequence"/>
</dbReference>
<evidence type="ECO:0000313" key="2">
    <source>
        <dbReference type="Proteomes" id="UP001597549"/>
    </source>
</evidence>
<organism evidence="1 2">
    <name type="scientific">Flavobacterium ardleyense</name>
    <dbReference type="NCBI Taxonomy" id="2038737"/>
    <lineage>
        <taxon>Bacteria</taxon>
        <taxon>Pseudomonadati</taxon>
        <taxon>Bacteroidota</taxon>
        <taxon>Flavobacteriia</taxon>
        <taxon>Flavobacteriales</taxon>
        <taxon>Flavobacteriaceae</taxon>
        <taxon>Flavobacterium</taxon>
    </lineage>
</organism>
<protein>
    <recommendedName>
        <fullName evidence="3">NADH dehydrogenase</fullName>
    </recommendedName>
</protein>
<keyword evidence="2" id="KW-1185">Reference proteome</keyword>
<dbReference type="RefSeq" id="WP_379806276.1">
    <property type="nucleotide sequence ID" value="NZ_JBHUOL010000012.1"/>
</dbReference>
<dbReference type="EMBL" id="JBHUOL010000012">
    <property type="protein sequence ID" value="MFD2908598.1"/>
    <property type="molecule type" value="Genomic_DNA"/>
</dbReference>